<keyword evidence="6 7" id="KW-0131">Cell cycle</keyword>
<comment type="similarity">
    <text evidence="7">Belongs to the FtsQ/DivIB family. FtsQ subfamily.</text>
</comment>
<feature type="region of interest" description="Disordered" evidence="8">
    <location>
        <begin position="253"/>
        <end position="276"/>
    </location>
</feature>
<dbReference type="STRING" id="564137.SAMN04488238_102199"/>
<dbReference type="PANTHER" id="PTHR35851:SF1">
    <property type="entry name" value="CELL DIVISION PROTEIN FTSQ"/>
    <property type="match status" value="1"/>
</dbReference>
<evidence type="ECO:0000256" key="6">
    <source>
        <dbReference type="ARBA" id="ARBA00023306"/>
    </source>
</evidence>
<keyword evidence="3 7" id="KW-0132">Cell division</keyword>
<dbReference type="GO" id="GO:0005886">
    <property type="term" value="C:plasma membrane"/>
    <property type="evidence" value="ECO:0007669"/>
    <property type="project" value="UniProtKB-SubCell"/>
</dbReference>
<name>A0A1H2TXX4_9RHOB</name>
<feature type="compositionally biased region" description="Polar residues" evidence="8">
    <location>
        <begin position="194"/>
        <end position="204"/>
    </location>
</feature>
<feature type="compositionally biased region" description="Basic and acidic residues" evidence="8">
    <location>
        <begin position="265"/>
        <end position="274"/>
    </location>
</feature>
<keyword evidence="7" id="KW-0472">Membrane</keyword>
<dbReference type="PANTHER" id="PTHR35851">
    <property type="entry name" value="CELL DIVISION PROTEIN FTSQ"/>
    <property type="match status" value="1"/>
</dbReference>
<dbReference type="Proteomes" id="UP000198539">
    <property type="component" value="Unassembled WGS sequence"/>
</dbReference>
<keyword evidence="1 7" id="KW-1003">Cell membrane</keyword>
<evidence type="ECO:0000313" key="11">
    <source>
        <dbReference type="Proteomes" id="UP000198539"/>
    </source>
</evidence>
<feature type="compositionally biased region" description="Basic and acidic residues" evidence="8">
    <location>
        <begin position="72"/>
        <end position="90"/>
    </location>
</feature>
<evidence type="ECO:0000313" key="10">
    <source>
        <dbReference type="EMBL" id="SDW48139.1"/>
    </source>
</evidence>
<proteinExistence type="inferred from homology"/>
<dbReference type="InterPro" id="IPR005548">
    <property type="entry name" value="Cell_div_FtsQ/DivIB_C"/>
</dbReference>
<evidence type="ECO:0000256" key="5">
    <source>
        <dbReference type="ARBA" id="ARBA00022989"/>
    </source>
</evidence>
<dbReference type="InterPro" id="IPR026579">
    <property type="entry name" value="FtsQ"/>
</dbReference>
<sequence>MRPLDPPVRGPGAPGQQNRARPGAEGTRPWPADAAAPRGPEGWSADAGGRANSGGYAGAEGLRVDPNATRGPGDRPDARLGARPDARPGARADTVTGGRMQEGGARPDTQRDTRPATRPVADNDGFTTPWSSDGYGVDDLRLDWQSGAAQADDLIPPAPAATFYDAHIQRLRGQTTPPASASVLPATSHAGGALSSTHLSSQSGAWDGAGNSAAGWPRDPAAGAPRTAAGQMHPNQAATRAAAVIAGEGRTQGTGYGAEYGPARSAEHGPEHGPEYGPEYGAPPAMPPAFLRRAPRMAGRDPAPSRLTYRLQRLWLTPLFRRVLGVGLPVAVIAFSVVTVLADPARHAALMAMYDDIYTAFQDRPEFRVADVEVHGASPEVAHAIRTQLGALLPESSLRLDLEAQRDWIEALDAIASAELRVMSGGTLEVGVTERVPAIIWRSASGLELLDRSGARVAMLRTRGGRPDLPVIAGRGASDHVPEALTLIATAGALSDRLRGLVRVGERRWDVVLDRDQRIMLPETGARAALERTLALHQTQDLLARDVTAVDLRTPARPTLRLAEGALNTLYSIRNQ</sequence>
<dbReference type="EMBL" id="FNOM01000002">
    <property type="protein sequence ID" value="SDW48139.1"/>
    <property type="molecule type" value="Genomic_DNA"/>
</dbReference>
<organism evidence="10 11">
    <name type="scientific">Roseicitreum antarcticum</name>
    <dbReference type="NCBI Taxonomy" id="564137"/>
    <lineage>
        <taxon>Bacteria</taxon>
        <taxon>Pseudomonadati</taxon>
        <taxon>Pseudomonadota</taxon>
        <taxon>Alphaproteobacteria</taxon>
        <taxon>Rhodobacterales</taxon>
        <taxon>Paracoccaceae</taxon>
        <taxon>Roseicitreum</taxon>
    </lineage>
</organism>
<evidence type="ECO:0000256" key="7">
    <source>
        <dbReference type="HAMAP-Rule" id="MF_00911"/>
    </source>
</evidence>
<comment type="subcellular location">
    <subcellularLocation>
        <location evidence="7">Cell inner membrane</location>
        <topology evidence="7">Single-pass type II membrane protein</topology>
    </subcellularLocation>
    <text evidence="7">Localizes to the division septum.</text>
</comment>
<evidence type="ECO:0000256" key="2">
    <source>
        <dbReference type="ARBA" id="ARBA00022519"/>
    </source>
</evidence>
<reference evidence="10 11" key="1">
    <citation type="submission" date="2016-10" db="EMBL/GenBank/DDBJ databases">
        <authorList>
            <person name="de Groot N.N."/>
        </authorList>
    </citation>
    <scope>NUCLEOTIDE SEQUENCE [LARGE SCALE GENOMIC DNA]</scope>
    <source>
        <strain evidence="10 11">CGMCC 1.8894</strain>
    </source>
</reference>
<keyword evidence="5 7" id="KW-1133">Transmembrane helix</keyword>
<dbReference type="AlphaFoldDB" id="A0A1H2TXX4"/>
<feature type="domain" description="Cell division protein FtsQ/DivIB C-terminal" evidence="9">
    <location>
        <begin position="440"/>
        <end position="553"/>
    </location>
</feature>
<evidence type="ECO:0000256" key="4">
    <source>
        <dbReference type="ARBA" id="ARBA00022692"/>
    </source>
</evidence>
<evidence type="ECO:0000259" key="9">
    <source>
        <dbReference type="Pfam" id="PF03799"/>
    </source>
</evidence>
<dbReference type="GO" id="GO:0043093">
    <property type="term" value="P:FtsZ-dependent cytokinesis"/>
    <property type="evidence" value="ECO:0007669"/>
    <property type="project" value="UniProtKB-UniRule"/>
</dbReference>
<dbReference type="Pfam" id="PF03799">
    <property type="entry name" value="FtsQ_DivIB_C"/>
    <property type="match status" value="1"/>
</dbReference>
<dbReference type="GO" id="GO:0090529">
    <property type="term" value="P:cell septum assembly"/>
    <property type="evidence" value="ECO:0007669"/>
    <property type="project" value="InterPro"/>
</dbReference>
<keyword evidence="11" id="KW-1185">Reference proteome</keyword>
<keyword evidence="2 7" id="KW-0997">Cell inner membrane</keyword>
<comment type="function">
    <text evidence="7">Essential cell division protein.</text>
</comment>
<dbReference type="HAMAP" id="MF_00911">
    <property type="entry name" value="FtsQ_subfam"/>
    <property type="match status" value="1"/>
</dbReference>
<protein>
    <recommendedName>
        <fullName evidence="7">Cell division protein FtsQ</fullName>
    </recommendedName>
</protein>
<evidence type="ECO:0000256" key="1">
    <source>
        <dbReference type="ARBA" id="ARBA00022475"/>
    </source>
</evidence>
<gene>
    <name evidence="7" type="primary">ftsQ</name>
    <name evidence="10" type="ORF">SAMN04488238_102199</name>
</gene>
<dbReference type="GO" id="GO:0032153">
    <property type="term" value="C:cell division site"/>
    <property type="evidence" value="ECO:0007669"/>
    <property type="project" value="UniProtKB-UniRule"/>
</dbReference>
<accession>A0A1H2TXX4</accession>
<evidence type="ECO:0000256" key="3">
    <source>
        <dbReference type="ARBA" id="ARBA00022618"/>
    </source>
</evidence>
<keyword evidence="4 7" id="KW-0812">Transmembrane</keyword>
<feature type="region of interest" description="Disordered" evidence="8">
    <location>
        <begin position="174"/>
        <end position="241"/>
    </location>
</feature>
<feature type="region of interest" description="Disordered" evidence="8">
    <location>
        <begin position="1"/>
        <end position="135"/>
    </location>
</feature>
<evidence type="ECO:0000256" key="8">
    <source>
        <dbReference type="SAM" id="MobiDB-lite"/>
    </source>
</evidence>